<reference evidence="1" key="2">
    <citation type="submission" date="2020-09" db="EMBL/GenBank/DDBJ databases">
        <authorList>
            <person name="Sun Q."/>
            <person name="Zhou Y."/>
        </authorList>
    </citation>
    <scope>NUCLEOTIDE SEQUENCE</scope>
    <source>
        <strain evidence="1">CGMCC 1.8984</strain>
    </source>
</reference>
<evidence type="ECO:0000313" key="2">
    <source>
        <dbReference type="Proteomes" id="UP000636956"/>
    </source>
</evidence>
<protein>
    <submittedName>
        <fullName evidence="1">Uncharacterized protein</fullName>
    </submittedName>
</protein>
<accession>A0A917PGJ7</accession>
<comment type="caution">
    <text evidence="1">The sequence shown here is derived from an EMBL/GenBank/DDBJ whole genome shotgun (WGS) entry which is preliminary data.</text>
</comment>
<dbReference type="EMBL" id="BMMD01000006">
    <property type="protein sequence ID" value="GGJ76606.1"/>
    <property type="molecule type" value="Genomic_DNA"/>
</dbReference>
<dbReference type="RefSeq" id="WP_188742682.1">
    <property type="nucleotide sequence ID" value="NZ_BAABFW010000015.1"/>
</dbReference>
<dbReference type="AlphaFoldDB" id="A0A917PGJ7"/>
<gene>
    <name evidence="1" type="ORF">GCM10011372_13530</name>
</gene>
<sequence>MPLAKGELRGLLWVFELDDRSDRWEQFLAEATRLGHRSVLQITAEFSSGEVSAAEWCHLSPQWHHGYPQPEDTYLEVSYDQAGHCPVCHIGLCQSAPLRMRAEPDWGRRSIMQMFWIYDAWFVTPEAHSSVFAPYGVASRPVLSKSGRTLERVVQLTIDEIVPLVENRTQGEMCDTCSRFKLHERMTDFAPKPARMPDSPLVQSELYYGSGGSAFRDTLVRRDLVAAIRSAGLRGATFHPCAT</sequence>
<name>A0A917PGJ7_9MICO</name>
<organism evidence="1 2">
    <name type="scientific">Agromyces bauzanensis</name>
    <dbReference type="NCBI Taxonomy" id="1308924"/>
    <lineage>
        <taxon>Bacteria</taxon>
        <taxon>Bacillati</taxon>
        <taxon>Actinomycetota</taxon>
        <taxon>Actinomycetes</taxon>
        <taxon>Micrococcales</taxon>
        <taxon>Microbacteriaceae</taxon>
        <taxon>Agromyces</taxon>
    </lineage>
</organism>
<keyword evidence="2" id="KW-1185">Reference proteome</keyword>
<evidence type="ECO:0000313" key="1">
    <source>
        <dbReference type="EMBL" id="GGJ76606.1"/>
    </source>
</evidence>
<dbReference type="Proteomes" id="UP000636956">
    <property type="component" value="Unassembled WGS sequence"/>
</dbReference>
<proteinExistence type="predicted"/>
<reference evidence="1" key="1">
    <citation type="journal article" date="2014" name="Int. J. Syst. Evol. Microbiol.">
        <title>Complete genome sequence of Corynebacterium casei LMG S-19264T (=DSM 44701T), isolated from a smear-ripened cheese.</title>
        <authorList>
            <consortium name="US DOE Joint Genome Institute (JGI-PGF)"/>
            <person name="Walter F."/>
            <person name="Albersmeier A."/>
            <person name="Kalinowski J."/>
            <person name="Ruckert C."/>
        </authorList>
    </citation>
    <scope>NUCLEOTIDE SEQUENCE</scope>
    <source>
        <strain evidence="1">CGMCC 1.8984</strain>
    </source>
</reference>